<feature type="domain" description="Peptidase M12A" evidence="7">
    <location>
        <begin position="176"/>
        <end position="395"/>
    </location>
</feature>
<dbReference type="PROSITE" id="PS51864">
    <property type="entry name" value="ASTACIN"/>
    <property type="match status" value="1"/>
</dbReference>
<dbReference type="Pfam" id="PF01400">
    <property type="entry name" value="Astacin"/>
    <property type="match status" value="1"/>
</dbReference>
<feature type="binding site" evidence="3">
    <location>
        <position position="268"/>
    </location>
    <ligand>
        <name>Zn(2+)</name>
        <dbReference type="ChEBI" id="CHEBI:29105"/>
        <note>catalytic</note>
    </ligand>
</feature>
<name>A0A0D6MAX4_9BILA</name>
<dbReference type="InterPro" id="IPR006026">
    <property type="entry name" value="Peptidase_Metallo"/>
</dbReference>
<feature type="binding site" evidence="3">
    <location>
        <position position="272"/>
    </location>
    <ligand>
        <name>Zn(2+)</name>
        <dbReference type="ChEBI" id="CHEBI:29105"/>
        <note>catalytic</note>
    </ligand>
</feature>
<dbReference type="MEROPS" id="M12.310"/>
<dbReference type="GO" id="GO:0004222">
    <property type="term" value="F:metalloendopeptidase activity"/>
    <property type="evidence" value="ECO:0007669"/>
    <property type="project" value="UniProtKB-UniRule"/>
</dbReference>
<evidence type="ECO:0000256" key="2">
    <source>
        <dbReference type="PROSITE-ProRule" id="PRU00059"/>
    </source>
</evidence>
<dbReference type="InterPro" id="IPR001506">
    <property type="entry name" value="Peptidase_M12A"/>
</dbReference>
<gene>
    <name evidence="8" type="ORF">ANCCEY_01052</name>
</gene>
<evidence type="ECO:0000259" key="6">
    <source>
        <dbReference type="PROSITE" id="PS01180"/>
    </source>
</evidence>
<keyword evidence="3 4" id="KW-0862">Zinc</keyword>
<evidence type="ECO:0000259" key="7">
    <source>
        <dbReference type="PROSITE" id="PS51864"/>
    </source>
</evidence>
<keyword evidence="3 4" id="KW-0479">Metal-binding</keyword>
<feature type="binding site" evidence="3">
    <location>
        <position position="278"/>
    </location>
    <ligand>
        <name>Zn(2+)</name>
        <dbReference type="ChEBI" id="CHEBI:29105"/>
        <note>catalytic</note>
    </ligand>
</feature>
<keyword evidence="1" id="KW-1015">Disulfide bond</keyword>
<feature type="domain" description="CUB" evidence="6">
    <location>
        <begin position="435"/>
        <end position="573"/>
    </location>
</feature>
<dbReference type="PANTHER" id="PTHR10127">
    <property type="entry name" value="DISCOIDIN, CUB, EGF, LAMININ , AND ZINC METALLOPROTEASE DOMAIN CONTAINING"/>
    <property type="match status" value="1"/>
</dbReference>
<evidence type="ECO:0000313" key="9">
    <source>
        <dbReference type="Proteomes" id="UP000054495"/>
    </source>
</evidence>
<proteinExistence type="predicted"/>
<dbReference type="EC" id="3.4.24.-" evidence="4"/>
<dbReference type="CDD" id="cd04280">
    <property type="entry name" value="ZnMc_astacin_like"/>
    <property type="match status" value="1"/>
</dbReference>
<keyword evidence="4" id="KW-0732">Signal</keyword>
<sequence length="642" mass="71821">MRVVFLTLLILLLAVCVKAGSFSNLGDKVKKTFGGEGSVGEKLKNITKSKIEKIKKIFGSATIMKIREKLSKLKDKAKKVLELSPRMLAALKEKLAKLRPIKHVQVNEMGDSIEEVNQKSEVDGYLFQSDIVLTEYVCRSVPSTTRSLEIVSREQAAEMEEEIIEEASGNPRGRRQAFKDRRYPATIWENGVNYYFDYNTNPKLRSVFKKGADEWQKNTCINFKEDKEATDKIRVFYEKGCWSFVGRRGGKQDLSLGKGCDSVATATHELGHALGFYHTMARHDRDKYVTINVHNIKPDLYSQFTKQTTSTNENYNITYDYGSIMNYGGSASVFHACAEVGARVLTTPLFSGSYNGENVIVPHDTLYQETLGSPFLAFYEILMMNTHYNCLDQCKKNPKAAQCKMGGYPNPRDCTKCICPSGYGGPLCDQRPHGCGHVVQASKDYQNLVSTIGNPNKKEQEDFEICNYWIESPPGTQIEVRIDRISGSFAVEGCRYFGVEINTQKDQLATGYRFLSAFFEVLGMGEVLGVTDFVPRKTRTSPFSLNQTEFRSSRTVEKHKPTSQSSTATVMAHEMNRVGKLIGDKDLVTDGKPGPKVTTPRPTLPPGQKCEDSVACSQNICKSKVLSKENKMGMCPKLCGFC</sequence>
<comment type="cofactor">
    <cofactor evidence="3 4">
        <name>Zn(2+)</name>
        <dbReference type="ChEBI" id="CHEBI:29105"/>
    </cofactor>
    <text evidence="3 4">Binds 1 zinc ion per subunit.</text>
</comment>
<evidence type="ECO:0000256" key="5">
    <source>
        <dbReference type="SAM" id="MobiDB-lite"/>
    </source>
</evidence>
<accession>A0A0D6MAX4</accession>
<protein>
    <recommendedName>
        <fullName evidence="4">Metalloendopeptidase</fullName>
        <ecNumber evidence="4">3.4.24.-</ecNumber>
    </recommendedName>
</protein>
<comment type="caution">
    <text evidence="2">Lacks conserved residue(s) required for the propagation of feature annotation.</text>
</comment>
<reference evidence="8 9" key="1">
    <citation type="submission" date="2013-05" db="EMBL/GenBank/DDBJ databases">
        <title>Draft genome of the parasitic nematode Anyclostoma ceylanicum.</title>
        <authorList>
            <person name="Mitreva M."/>
        </authorList>
    </citation>
    <scope>NUCLEOTIDE SEQUENCE [LARGE SCALE GENOMIC DNA]</scope>
</reference>
<dbReference type="SMART" id="SM00235">
    <property type="entry name" value="ZnMc"/>
    <property type="match status" value="1"/>
</dbReference>
<dbReference type="InterPro" id="IPR034035">
    <property type="entry name" value="Astacin-like_dom"/>
</dbReference>
<evidence type="ECO:0000256" key="1">
    <source>
        <dbReference type="ARBA" id="ARBA00023157"/>
    </source>
</evidence>
<dbReference type="EMBL" id="KE124788">
    <property type="protein sequence ID" value="EPB79841.1"/>
    <property type="molecule type" value="Genomic_DNA"/>
</dbReference>
<dbReference type="GO" id="GO:0008270">
    <property type="term" value="F:zinc ion binding"/>
    <property type="evidence" value="ECO:0007669"/>
    <property type="project" value="UniProtKB-UniRule"/>
</dbReference>
<dbReference type="PRINTS" id="PR00480">
    <property type="entry name" value="ASTACIN"/>
</dbReference>
<feature type="region of interest" description="Disordered" evidence="5">
    <location>
        <begin position="584"/>
        <end position="608"/>
    </location>
</feature>
<feature type="signal peptide" evidence="4">
    <location>
        <begin position="1"/>
        <end position="19"/>
    </location>
</feature>
<dbReference type="PROSITE" id="PS01180">
    <property type="entry name" value="CUB"/>
    <property type="match status" value="1"/>
</dbReference>
<organism evidence="8 9">
    <name type="scientific">Ancylostoma ceylanicum</name>
    <dbReference type="NCBI Taxonomy" id="53326"/>
    <lineage>
        <taxon>Eukaryota</taxon>
        <taxon>Metazoa</taxon>
        <taxon>Ecdysozoa</taxon>
        <taxon>Nematoda</taxon>
        <taxon>Chromadorea</taxon>
        <taxon>Rhabditida</taxon>
        <taxon>Rhabditina</taxon>
        <taxon>Rhabditomorpha</taxon>
        <taxon>Strongyloidea</taxon>
        <taxon>Ancylostomatidae</taxon>
        <taxon>Ancylostomatinae</taxon>
        <taxon>Ancylostoma</taxon>
    </lineage>
</organism>
<evidence type="ECO:0000256" key="3">
    <source>
        <dbReference type="PROSITE-ProRule" id="PRU01211"/>
    </source>
</evidence>
<keyword evidence="3 4" id="KW-0378">Hydrolase</keyword>
<dbReference type="Proteomes" id="UP000054495">
    <property type="component" value="Unassembled WGS sequence"/>
</dbReference>
<dbReference type="AlphaFoldDB" id="A0A0D6MAX4"/>
<evidence type="ECO:0000313" key="8">
    <source>
        <dbReference type="EMBL" id="EPB79841.1"/>
    </source>
</evidence>
<evidence type="ECO:0000256" key="4">
    <source>
        <dbReference type="RuleBase" id="RU361183"/>
    </source>
</evidence>
<dbReference type="SUPFAM" id="SSF55486">
    <property type="entry name" value="Metalloproteases ('zincins'), catalytic domain"/>
    <property type="match status" value="1"/>
</dbReference>
<keyword evidence="3 4" id="KW-0645">Protease</keyword>
<feature type="active site" evidence="3">
    <location>
        <position position="269"/>
    </location>
</feature>
<dbReference type="InterPro" id="IPR024079">
    <property type="entry name" value="MetalloPept_cat_dom_sf"/>
</dbReference>
<dbReference type="PANTHER" id="PTHR10127:SF793">
    <property type="entry name" value="ZINC METALLOPROTEINASE NAS-31"/>
    <property type="match status" value="1"/>
</dbReference>
<dbReference type="GO" id="GO:0006508">
    <property type="term" value="P:proteolysis"/>
    <property type="evidence" value="ECO:0007669"/>
    <property type="project" value="UniProtKB-KW"/>
</dbReference>
<dbReference type="Gene3D" id="3.40.390.10">
    <property type="entry name" value="Collagenase (Catalytic Domain)"/>
    <property type="match status" value="1"/>
</dbReference>
<keyword evidence="3 4" id="KW-0482">Metalloprotease</keyword>
<feature type="chain" id="PRO_5031604469" description="Metalloendopeptidase" evidence="4">
    <location>
        <begin position="20"/>
        <end position="642"/>
    </location>
</feature>
<keyword evidence="9" id="KW-1185">Reference proteome</keyword>
<dbReference type="InterPro" id="IPR000859">
    <property type="entry name" value="CUB_dom"/>
</dbReference>